<name>A0ACC0L6D2_RHOML</name>
<dbReference type="Proteomes" id="UP001062846">
    <property type="component" value="Chromosome 13"/>
</dbReference>
<comment type="caution">
    <text evidence="1">The sequence shown here is derived from an EMBL/GenBank/DDBJ whole genome shotgun (WGS) entry which is preliminary data.</text>
</comment>
<proteinExistence type="predicted"/>
<accession>A0ACC0L6D2</accession>
<evidence type="ECO:0000313" key="1">
    <source>
        <dbReference type="EMBL" id="KAI8524085.1"/>
    </source>
</evidence>
<reference evidence="1" key="1">
    <citation type="submission" date="2022-02" db="EMBL/GenBank/DDBJ databases">
        <title>Plant Genome Project.</title>
        <authorList>
            <person name="Zhang R.-G."/>
        </authorList>
    </citation>
    <scope>NUCLEOTIDE SEQUENCE</scope>
    <source>
        <strain evidence="1">AT1</strain>
    </source>
</reference>
<gene>
    <name evidence="1" type="ORF">RHMOL_Rhmol13G0122000</name>
</gene>
<keyword evidence="2" id="KW-1185">Reference proteome</keyword>
<sequence>MSESRGLDSGQSDKEREKGKDAQGEEKGKEEGKSEENVSEEAFVADTEVAEKKNVGTSGEENIDSDSPSKKKLKQSNVPQAKSGDQSKRPYEYVQPYSDPNEPGSDSDTDSVEMDYCPDEVFLFEMEVPSTNRLIIPFELASTHFLLLDTRKSNEKHVETLEFTDSLNREWYMPIQYYRDEHGFMILSGWQKFSTQYNLQPLDLIRILKPVPRLHTHHFLIEVEKKQGTVEIPEFREENFLFQIELDQSDIEFRRVFLARDDVRNFPGVKMQRNSGEKKIMRFTDAQCKHWYMNIIRYSEEKYMVIDGWDEFVKERGLEAGDLVGFYRHEHPCHRKHYLIGIVKKEGRRSPGQPSGGSGAGRGAGSSSGSHKGKEIAGGERKRKDCFSISCVQSFAHIL</sequence>
<dbReference type="EMBL" id="CM046400">
    <property type="protein sequence ID" value="KAI8524085.1"/>
    <property type="molecule type" value="Genomic_DNA"/>
</dbReference>
<evidence type="ECO:0000313" key="2">
    <source>
        <dbReference type="Proteomes" id="UP001062846"/>
    </source>
</evidence>
<organism evidence="1 2">
    <name type="scientific">Rhododendron molle</name>
    <name type="common">Chinese azalea</name>
    <name type="synonym">Azalea mollis</name>
    <dbReference type="NCBI Taxonomy" id="49168"/>
    <lineage>
        <taxon>Eukaryota</taxon>
        <taxon>Viridiplantae</taxon>
        <taxon>Streptophyta</taxon>
        <taxon>Embryophyta</taxon>
        <taxon>Tracheophyta</taxon>
        <taxon>Spermatophyta</taxon>
        <taxon>Magnoliopsida</taxon>
        <taxon>eudicotyledons</taxon>
        <taxon>Gunneridae</taxon>
        <taxon>Pentapetalae</taxon>
        <taxon>asterids</taxon>
        <taxon>Ericales</taxon>
        <taxon>Ericaceae</taxon>
        <taxon>Ericoideae</taxon>
        <taxon>Rhodoreae</taxon>
        <taxon>Rhododendron</taxon>
    </lineage>
</organism>
<protein>
    <submittedName>
        <fullName evidence="1">Uncharacterized protein</fullName>
    </submittedName>
</protein>